<sequence>MTQSQNEKDGGNRRTSKVFPKKESNIIITTAGRTKQMSRLIDNAKLKDQDDSINSLRYAFKLAELEDVEIGQWNNPKTCRSSKQSE</sequence>
<dbReference type="Proteomes" id="UP000585696">
    <property type="component" value="Unassembled WGS sequence"/>
</dbReference>
<evidence type="ECO:0000256" key="1">
    <source>
        <dbReference type="SAM" id="MobiDB-lite"/>
    </source>
</evidence>
<accession>A0A842FS02</accession>
<evidence type="ECO:0000313" key="3">
    <source>
        <dbReference type="Proteomes" id="UP000585696"/>
    </source>
</evidence>
<feature type="region of interest" description="Disordered" evidence="1">
    <location>
        <begin position="1"/>
        <end position="22"/>
    </location>
</feature>
<dbReference type="EMBL" id="JAARZS010000065">
    <property type="protein sequence ID" value="MBC2285879.1"/>
    <property type="molecule type" value="Genomic_DNA"/>
</dbReference>
<name>A0A842FS02_9LIST</name>
<dbReference type="AlphaFoldDB" id="A0A842FS02"/>
<protein>
    <submittedName>
        <fullName evidence="2">Uncharacterized protein</fullName>
    </submittedName>
</protein>
<organism evidence="2 3">
    <name type="scientific">Listeria booriae</name>
    <dbReference type="NCBI Taxonomy" id="1552123"/>
    <lineage>
        <taxon>Bacteria</taxon>
        <taxon>Bacillati</taxon>
        <taxon>Bacillota</taxon>
        <taxon>Bacilli</taxon>
        <taxon>Bacillales</taxon>
        <taxon>Listeriaceae</taxon>
        <taxon>Listeria</taxon>
    </lineage>
</organism>
<dbReference type="RefSeq" id="WP_185655479.1">
    <property type="nucleotide sequence ID" value="NZ_JAARZS010000065.1"/>
</dbReference>
<feature type="compositionally biased region" description="Basic and acidic residues" evidence="1">
    <location>
        <begin position="1"/>
        <end position="12"/>
    </location>
</feature>
<comment type="caution">
    <text evidence="2">The sequence shown here is derived from an EMBL/GenBank/DDBJ whole genome shotgun (WGS) entry which is preliminary data.</text>
</comment>
<reference evidence="2 3" key="1">
    <citation type="submission" date="2020-03" db="EMBL/GenBank/DDBJ databases">
        <title>Soil Listeria distribution.</title>
        <authorList>
            <person name="Liao J."/>
            <person name="Wiedmann M."/>
        </authorList>
    </citation>
    <scope>NUCLEOTIDE SEQUENCE [LARGE SCALE GENOMIC DNA]</scope>
    <source>
        <strain evidence="2 3">FSL L7-0054</strain>
    </source>
</reference>
<evidence type="ECO:0000313" key="2">
    <source>
        <dbReference type="EMBL" id="MBC2285879.1"/>
    </source>
</evidence>
<proteinExistence type="predicted"/>
<gene>
    <name evidence="2" type="ORF">HCB69_16000</name>
</gene>